<dbReference type="GO" id="GO:0005829">
    <property type="term" value="C:cytosol"/>
    <property type="evidence" value="ECO:0007669"/>
    <property type="project" value="TreeGrafter"/>
</dbReference>
<reference evidence="3" key="1">
    <citation type="submission" date="2023-01" db="EMBL/GenBank/DDBJ databases">
        <title>Genome assembly of the deep-sea coral Lophelia pertusa.</title>
        <authorList>
            <person name="Herrera S."/>
            <person name="Cordes E."/>
        </authorList>
    </citation>
    <scope>NUCLEOTIDE SEQUENCE</scope>
    <source>
        <strain evidence="3">USNM1676648</strain>
        <tissue evidence="3">Polyp</tissue>
    </source>
</reference>
<dbReference type="Gene3D" id="1.10.238.10">
    <property type="entry name" value="EF-hand"/>
    <property type="match status" value="3"/>
</dbReference>
<dbReference type="SUPFAM" id="SSF47473">
    <property type="entry name" value="EF-hand"/>
    <property type="match status" value="2"/>
</dbReference>
<evidence type="ECO:0000313" key="4">
    <source>
        <dbReference type="Proteomes" id="UP001163046"/>
    </source>
</evidence>
<feature type="domain" description="EF-hand" evidence="2">
    <location>
        <begin position="202"/>
        <end position="237"/>
    </location>
</feature>
<accession>A0A9W9YE94</accession>
<proteinExistence type="predicted"/>
<evidence type="ECO:0000313" key="3">
    <source>
        <dbReference type="EMBL" id="KAJ7337121.1"/>
    </source>
</evidence>
<dbReference type="PROSITE" id="PS50222">
    <property type="entry name" value="EF_HAND_2"/>
    <property type="match status" value="5"/>
</dbReference>
<sequence>MDAGKGKGTCMLEFKSDVKLTSEEFVKVFKEFDQDGNGYIEADELNQFLVTLLQETGNENPSATEIEKMKEFILEKYDDNKDGKISMAELENILPTEENYLAQFRNDFDAAKMDSIKFIKIWNHYDSDSSGYLEGGEIDAFLKDMIEQEGCSPNPQRIADYKDFIMDRYDENKDGKIGLKELANILPPEENFFSKFQGKPALAREDFDAVFDHYDTDKSGEIEGSELLVLMRDVMKRMGLEPCNAKELEKMRDVVLGIGDKDDDGKLSRCELALLLSEGI</sequence>
<comment type="caution">
    <text evidence="3">The sequence shown here is derived from an EMBL/GenBank/DDBJ whole genome shotgun (WGS) entry which is preliminary data.</text>
</comment>
<dbReference type="PROSITE" id="PS00018">
    <property type="entry name" value="EF_HAND_1"/>
    <property type="match status" value="6"/>
</dbReference>
<dbReference type="EMBL" id="MU827781">
    <property type="protein sequence ID" value="KAJ7337121.1"/>
    <property type="molecule type" value="Genomic_DNA"/>
</dbReference>
<dbReference type="Pfam" id="PF13202">
    <property type="entry name" value="EF-hand_5"/>
    <property type="match status" value="2"/>
</dbReference>
<dbReference type="GO" id="GO:0005509">
    <property type="term" value="F:calcium ion binding"/>
    <property type="evidence" value="ECO:0007669"/>
    <property type="project" value="InterPro"/>
</dbReference>
<dbReference type="SMART" id="SM00054">
    <property type="entry name" value="EFh"/>
    <property type="match status" value="5"/>
</dbReference>
<feature type="domain" description="EF-hand" evidence="2">
    <location>
        <begin position="113"/>
        <end position="148"/>
    </location>
</feature>
<dbReference type="PANTHER" id="PTHR19972:SF10">
    <property type="entry name" value="CALBINDIN-32"/>
    <property type="match status" value="1"/>
</dbReference>
<keyword evidence="1" id="KW-0106">Calcium</keyword>
<dbReference type="InterPro" id="IPR051001">
    <property type="entry name" value="Calbindin_Ca-bind"/>
</dbReference>
<dbReference type="InterPro" id="IPR018247">
    <property type="entry name" value="EF_Hand_1_Ca_BS"/>
</dbReference>
<gene>
    <name evidence="3" type="ORF">OS493_009973</name>
</gene>
<evidence type="ECO:0000259" key="2">
    <source>
        <dbReference type="PROSITE" id="PS50222"/>
    </source>
</evidence>
<dbReference type="PANTHER" id="PTHR19972">
    <property type="entry name" value="CALBINDIN"/>
    <property type="match status" value="1"/>
</dbReference>
<feature type="domain" description="EF-hand" evidence="2">
    <location>
        <begin position="157"/>
        <end position="192"/>
    </location>
</feature>
<dbReference type="Pfam" id="PF13499">
    <property type="entry name" value="EF-hand_7"/>
    <property type="match status" value="1"/>
</dbReference>
<dbReference type="InterPro" id="IPR011992">
    <property type="entry name" value="EF-hand-dom_pair"/>
</dbReference>
<dbReference type="Proteomes" id="UP001163046">
    <property type="component" value="Unassembled WGS sequence"/>
</dbReference>
<dbReference type="CDD" id="cd15902">
    <property type="entry name" value="EFh_HEF"/>
    <property type="match status" value="1"/>
</dbReference>
<dbReference type="GO" id="GO:0045202">
    <property type="term" value="C:synapse"/>
    <property type="evidence" value="ECO:0007669"/>
    <property type="project" value="TreeGrafter"/>
</dbReference>
<feature type="domain" description="EF-hand" evidence="2">
    <location>
        <begin position="20"/>
        <end position="55"/>
    </location>
</feature>
<dbReference type="GO" id="GO:0051480">
    <property type="term" value="P:regulation of cytosolic calcium ion concentration"/>
    <property type="evidence" value="ECO:0007669"/>
    <property type="project" value="TreeGrafter"/>
</dbReference>
<feature type="domain" description="EF-hand" evidence="2">
    <location>
        <begin position="65"/>
        <end position="100"/>
    </location>
</feature>
<dbReference type="InterPro" id="IPR002048">
    <property type="entry name" value="EF_hand_dom"/>
</dbReference>
<evidence type="ECO:0000256" key="1">
    <source>
        <dbReference type="ARBA" id="ARBA00022837"/>
    </source>
</evidence>
<dbReference type="OrthoDB" id="428774at2759"/>
<keyword evidence="4" id="KW-1185">Reference proteome</keyword>
<name>A0A9W9YE94_9CNID</name>
<dbReference type="GO" id="GO:0043005">
    <property type="term" value="C:neuron projection"/>
    <property type="evidence" value="ECO:0007669"/>
    <property type="project" value="TreeGrafter"/>
</dbReference>
<protein>
    <recommendedName>
        <fullName evidence="2">EF-hand domain-containing protein</fullName>
    </recommendedName>
</protein>
<dbReference type="GO" id="GO:0005634">
    <property type="term" value="C:nucleus"/>
    <property type="evidence" value="ECO:0007669"/>
    <property type="project" value="TreeGrafter"/>
</dbReference>
<organism evidence="3 4">
    <name type="scientific">Desmophyllum pertusum</name>
    <dbReference type="NCBI Taxonomy" id="174260"/>
    <lineage>
        <taxon>Eukaryota</taxon>
        <taxon>Metazoa</taxon>
        <taxon>Cnidaria</taxon>
        <taxon>Anthozoa</taxon>
        <taxon>Hexacorallia</taxon>
        <taxon>Scleractinia</taxon>
        <taxon>Caryophylliina</taxon>
        <taxon>Caryophylliidae</taxon>
        <taxon>Desmophyllum</taxon>
    </lineage>
</organism>
<dbReference type="AlphaFoldDB" id="A0A9W9YE94"/>